<dbReference type="Gene3D" id="1.10.10.60">
    <property type="entry name" value="Homeodomain-like"/>
    <property type="match status" value="1"/>
</dbReference>
<dbReference type="InterPro" id="IPR009057">
    <property type="entry name" value="Homeodomain-like_sf"/>
</dbReference>
<protein>
    <submittedName>
        <fullName evidence="5">AraC family transcriptional regulator</fullName>
    </submittedName>
</protein>
<dbReference type="PANTHER" id="PTHR47894:SF1">
    <property type="entry name" value="HTH-TYPE TRANSCRIPTIONAL REGULATOR VQSM"/>
    <property type="match status" value="1"/>
</dbReference>
<evidence type="ECO:0000313" key="5">
    <source>
        <dbReference type="EMBL" id="MBG6290973.1"/>
    </source>
</evidence>
<evidence type="ECO:0000256" key="2">
    <source>
        <dbReference type="ARBA" id="ARBA00023125"/>
    </source>
</evidence>
<dbReference type="InterPro" id="IPR032687">
    <property type="entry name" value="AraC-type_N"/>
</dbReference>
<dbReference type="PANTHER" id="PTHR47894">
    <property type="entry name" value="HTH-TYPE TRANSCRIPTIONAL REGULATOR GADX"/>
    <property type="match status" value="1"/>
</dbReference>
<sequence length="349" mass="39463">MSRISAGLTAQLVSFLSSENLDTERLCKEVGIAIDELRSSNKFIPRSSALRLMELAEIESGNPDIGLKAYQHFLPGAFQLVGYAMISSANLKDALQVLVRFSKLLGNGFTVGLTQEKNGIRLWYVDNTEDRTKKSRVFNDAILASTLGLCRWMAGGKLPEIQEIEFIYPTPQDISEHQRLFDCPLHFGKNRNSILFDNHALSLPLSTANETLALLHGSLAEHQEYFLNNGHYSERTRSLLIKRLGHSLCDMDSVAKELNVSSRFLQRELAKEGKTFKEIFNSTRKRLAEHYLKNYHSYSLDHTSTLLGFKELSSFHKACLRWFGMPPGSFRNTHTETHPSGVDQKITHT</sequence>
<dbReference type="Pfam" id="PF12833">
    <property type="entry name" value="HTH_18"/>
    <property type="match status" value="1"/>
</dbReference>
<evidence type="ECO:0000313" key="6">
    <source>
        <dbReference type="Proteomes" id="UP000608450"/>
    </source>
</evidence>
<name>A0ABS0KSR3_PSENT</name>
<evidence type="ECO:0000256" key="3">
    <source>
        <dbReference type="ARBA" id="ARBA00023163"/>
    </source>
</evidence>
<keyword evidence="6" id="KW-1185">Reference proteome</keyword>
<keyword evidence="1" id="KW-0805">Transcription regulation</keyword>
<dbReference type="InterPro" id="IPR018060">
    <property type="entry name" value="HTH_AraC"/>
</dbReference>
<reference evidence="5 6" key="1">
    <citation type="submission" date="2020-11" db="EMBL/GenBank/DDBJ databases">
        <title>Enhanced detection system for hospital associated transmission using whole genome sequencing surveillance.</title>
        <authorList>
            <person name="Harrison L.H."/>
            <person name="Van Tyne D."/>
            <person name="Marsh J.W."/>
            <person name="Griffith M.P."/>
            <person name="Snyder D.J."/>
            <person name="Cooper V.S."/>
            <person name="Mustapha M."/>
        </authorList>
    </citation>
    <scope>NUCLEOTIDE SEQUENCE [LARGE SCALE GENOMIC DNA]</scope>
    <source>
        <strain evidence="5 6">PSA00705</strain>
    </source>
</reference>
<dbReference type="Proteomes" id="UP000608450">
    <property type="component" value="Unassembled WGS sequence"/>
</dbReference>
<dbReference type="PROSITE" id="PS01124">
    <property type="entry name" value="HTH_ARAC_FAMILY_2"/>
    <property type="match status" value="1"/>
</dbReference>
<dbReference type="SMART" id="SM00342">
    <property type="entry name" value="HTH_ARAC"/>
    <property type="match status" value="1"/>
</dbReference>
<accession>A0ABS0KSR3</accession>
<gene>
    <name evidence="5" type="ORF">I5I61_26250</name>
</gene>
<comment type="caution">
    <text evidence="5">The sequence shown here is derived from an EMBL/GenBank/DDBJ whole genome shotgun (WGS) entry which is preliminary data.</text>
</comment>
<organism evidence="5 6">
    <name type="scientific">Pseudomonas nitroreducens</name>
    <dbReference type="NCBI Taxonomy" id="46680"/>
    <lineage>
        <taxon>Bacteria</taxon>
        <taxon>Pseudomonadati</taxon>
        <taxon>Pseudomonadota</taxon>
        <taxon>Gammaproteobacteria</taxon>
        <taxon>Pseudomonadales</taxon>
        <taxon>Pseudomonadaceae</taxon>
        <taxon>Pseudomonas</taxon>
    </lineage>
</organism>
<dbReference type="EMBL" id="JADTFC010000094">
    <property type="protein sequence ID" value="MBG6290973.1"/>
    <property type="molecule type" value="Genomic_DNA"/>
</dbReference>
<keyword evidence="2" id="KW-0238">DNA-binding</keyword>
<keyword evidence="3" id="KW-0804">Transcription</keyword>
<dbReference type="SUPFAM" id="SSF46689">
    <property type="entry name" value="Homeodomain-like"/>
    <property type="match status" value="1"/>
</dbReference>
<proteinExistence type="predicted"/>
<evidence type="ECO:0000256" key="1">
    <source>
        <dbReference type="ARBA" id="ARBA00023015"/>
    </source>
</evidence>
<feature type="domain" description="HTH araC/xylS-type" evidence="4">
    <location>
        <begin position="234"/>
        <end position="333"/>
    </location>
</feature>
<dbReference type="Pfam" id="PF12625">
    <property type="entry name" value="Arabinose_bd"/>
    <property type="match status" value="1"/>
</dbReference>
<evidence type="ECO:0000259" key="4">
    <source>
        <dbReference type="PROSITE" id="PS01124"/>
    </source>
</evidence>
<dbReference type="RefSeq" id="WP_196913487.1">
    <property type="nucleotide sequence ID" value="NZ_JADTFC010000094.1"/>
</dbReference>